<dbReference type="GO" id="GO:0042809">
    <property type="term" value="F:nuclear vitamin D receptor binding"/>
    <property type="evidence" value="ECO:0007669"/>
    <property type="project" value="TreeGrafter"/>
</dbReference>
<evidence type="ECO:0000256" key="10">
    <source>
        <dbReference type="SAM" id="MobiDB-lite"/>
    </source>
</evidence>
<keyword evidence="4 9" id="KW-0805">Transcription regulation</keyword>
<evidence type="ECO:0000256" key="9">
    <source>
        <dbReference type="RuleBase" id="RU364059"/>
    </source>
</evidence>
<evidence type="ECO:0000256" key="6">
    <source>
        <dbReference type="ARBA" id="ARBA00023163"/>
    </source>
</evidence>
<evidence type="ECO:0000256" key="2">
    <source>
        <dbReference type="ARBA" id="ARBA00006210"/>
    </source>
</evidence>
<feature type="domain" description="Mediator complex subunit Med1" evidence="11">
    <location>
        <begin position="17"/>
        <end position="151"/>
    </location>
</feature>
<accession>A0AAV2L851</accession>
<comment type="subcellular location">
    <subcellularLocation>
        <location evidence="1 9">Nucleus</location>
    </subcellularLocation>
</comment>
<dbReference type="Proteomes" id="UP001497482">
    <property type="component" value="Chromosome 21"/>
</dbReference>
<dbReference type="EMBL" id="OZ035843">
    <property type="protein sequence ID" value="CAL1597340.1"/>
    <property type="molecule type" value="Genomic_DNA"/>
</dbReference>
<evidence type="ECO:0000259" key="11">
    <source>
        <dbReference type="Pfam" id="PF10744"/>
    </source>
</evidence>
<feature type="domain" description="Mediator complex subunit Med1" evidence="11">
    <location>
        <begin position="210"/>
        <end position="357"/>
    </location>
</feature>
<dbReference type="PANTHER" id="PTHR12881">
    <property type="entry name" value="MEDIATOR OF RNA POLYMERASE II TRANSCRIPTION SUBUNIT 1"/>
    <property type="match status" value="1"/>
</dbReference>
<evidence type="ECO:0000313" key="12">
    <source>
        <dbReference type="EMBL" id="CAL1597340.1"/>
    </source>
</evidence>
<dbReference type="InterPro" id="IPR019680">
    <property type="entry name" value="Mediator_Med1"/>
</dbReference>
<evidence type="ECO:0000256" key="7">
    <source>
        <dbReference type="ARBA" id="ARBA00023242"/>
    </source>
</evidence>
<reference evidence="12 13" key="1">
    <citation type="submission" date="2024-04" db="EMBL/GenBank/DDBJ databases">
        <authorList>
            <person name="Waldvogel A.-M."/>
            <person name="Schoenle A."/>
        </authorList>
    </citation>
    <scope>NUCLEOTIDE SEQUENCE [LARGE SCALE GENOMIC DNA]</scope>
</reference>
<dbReference type="Pfam" id="PF10744">
    <property type="entry name" value="Med1"/>
    <property type="match status" value="2"/>
</dbReference>
<feature type="compositionally biased region" description="Pro residues" evidence="10">
    <location>
        <begin position="487"/>
        <end position="498"/>
    </location>
</feature>
<dbReference type="GO" id="GO:0003712">
    <property type="term" value="F:transcription coregulator activity"/>
    <property type="evidence" value="ECO:0007669"/>
    <property type="project" value="InterPro"/>
</dbReference>
<dbReference type="AlphaFoldDB" id="A0AAV2L851"/>
<gene>
    <name evidence="12" type="ORF">KC01_LOCUS25851</name>
</gene>
<dbReference type="GO" id="GO:0045944">
    <property type="term" value="P:positive regulation of transcription by RNA polymerase II"/>
    <property type="evidence" value="ECO:0007669"/>
    <property type="project" value="UniProtKB-ARBA"/>
</dbReference>
<dbReference type="PANTHER" id="PTHR12881:SF4">
    <property type="entry name" value="MEDIATOR OF RNA POLYMERASE II TRANSCRIPTION SUBUNIT 1"/>
    <property type="match status" value="1"/>
</dbReference>
<keyword evidence="5 9" id="KW-0010">Activator</keyword>
<dbReference type="GO" id="GO:0042974">
    <property type="term" value="F:nuclear retinoic acid receptor binding"/>
    <property type="evidence" value="ECO:0007669"/>
    <property type="project" value="TreeGrafter"/>
</dbReference>
<evidence type="ECO:0000256" key="3">
    <source>
        <dbReference type="ARBA" id="ARBA00020612"/>
    </source>
</evidence>
<evidence type="ECO:0000256" key="4">
    <source>
        <dbReference type="ARBA" id="ARBA00023015"/>
    </source>
</evidence>
<dbReference type="GO" id="GO:0097067">
    <property type="term" value="P:cellular response to thyroid hormone stimulus"/>
    <property type="evidence" value="ECO:0007669"/>
    <property type="project" value="TreeGrafter"/>
</dbReference>
<dbReference type="GO" id="GO:0016592">
    <property type="term" value="C:mediator complex"/>
    <property type="evidence" value="ECO:0007669"/>
    <property type="project" value="InterPro"/>
</dbReference>
<dbReference type="GO" id="GO:0046966">
    <property type="term" value="F:nuclear thyroid hormone receptor binding"/>
    <property type="evidence" value="ECO:0007669"/>
    <property type="project" value="TreeGrafter"/>
</dbReference>
<organism evidence="12 13">
    <name type="scientific">Knipowitschia caucasica</name>
    <name type="common">Caucasian dwarf goby</name>
    <name type="synonym">Pomatoschistus caucasicus</name>
    <dbReference type="NCBI Taxonomy" id="637954"/>
    <lineage>
        <taxon>Eukaryota</taxon>
        <taxon>Metazoa</taxon>
        <taxon>Chordata</taxon>
        <taxon>Craniata</taxon>
        <taxon>Vertebrata</taxon>
        <taxon>Euteleostomi</taxon>
        <taxon>Actinopterygii</taxon>
        <taxon>Neopterygii</taxon>
        <taxon>Teleostei</taxon>
        <taxon>Neoteleostei</taxon>
        <taxon>Acanthomorphata</taxon>
        <taxon>Gobiaria</taxon>
        <taxon>Gobiiformes</taxon>
        <taxon>Gobioidei</taxon>
        <taxon>Gobiidae</taxon>
        <taxon>Gobiinae</taxon>
        <taxon>Knipowitschia</taxon>
    </lineage>
</organism>
<name>A0AAV2L851_KNICA</name>
<comment type="similarity">
    <text evidence="2 9">Belongs to the Mediator complex subunit 1 family.</text>
</comment>
<evidence type="ECO:0000256" key="8">
    <source>
        <dbReference type="ARBA" id="ARBA00031254"/>
    </source>
</evidence>
<evidence type="ECO:0000256" key="5">
    <source>
        <dbReference type="ARBA" id="ARBA00023159"/>
    </source>
</evidence>
<dbReference type="InterPro" id="IPR051999">
    <property type="entry name" value="Mediator_complex_subunit_1"/>
</dbReference>
<keyword evidence="7 9" id="KW-0539">Nucleus</keyword>
<proteinExistence type="inferred from homology"/>
<comment type="function">
    <text evidence="9">Component of the Mediator complex, a coactivator involved in the regulated transcription of nearly all RNA polymerase II-dependent genes. Mediator functions as a bridge to convey information from gene-specific regulatory proteins to the basal RNA polymerase II transcription machinery. Mediator is recruited to promoters by direct interactions with regulatory proteins and serves as a scaffold for the assembly of a functional preinitiation complex with RNA polymerase II and the general transcription factors.</text>
</comment>
<evidence type="ECO:0000313" key="13">
    <source>
        <dbReference type="Proteomes" id="UP001497482"/>
    </source>
</evidence>
<sequence length="515" mass="56364">MDKSRKESKPCEPLVRSMQRLQEVFNVSTMNAMKTRLESIAKQQGLGFHVTDGTCYLTADLFYLEVVLLACGDVQVVKVAPHGGAPVPSDTFLQLLRNKDFAMFSKKLGDLYSQYNIPGDAELKVKLFESLQVLGKDLEQISCLPSASVNQSSQVDNINYGIVGAVTFGKEDCPLTVHFYVSPESEEPVHTAQLNIGLCDVTHCLQMASSLSQPPQLDAHGFPKFKSPNEVPSDQVSACFLLKLQPAIAMVPSLWHKLSQITDMPVPVNDLQWAPLPTLLRAASSRERTAEDRDIISTVSVAEGGKHTYVFPVEAWEGRAHKATLVDSVPFTHLSHVPALLDLLRHQCAINAMLMSAMSSTCSTASFPHELHFEVLPESDTSFTLTFRRPDTDGLCVLVVDLPGSRQLTCRLFGAELDNPSLEECFSAVMKRTHSVPMTLQALYSKMMDLAPPADVSMTDTFPPSAAVPDQCEPTSVSQPQLLSEPQPSPPGDPPPPSAAFSPWTPNNYTLSELI</sequence>
<evidence type="ECO:0000256" key="1">
    <source>
        <dbReference type="ARBA" id="ARBA00004123"/>
    </source>
</evidence>
<feature type="region of interest" description="Disordered" evidence="10">
    <location>
        <begin position="455"/>
        <end position="507"/>
    </location>
</feature>
<keyword evidence="13" id="KW-1185">Reference proteome</keyword>
<protein>
    <recommendedName>
        <fullName evidence="3 9">Mediator of RNA polymerase II transcription subunit 1</fullName>
    </recommendedName>
    <alternativeName>
        <fullName evidence="8 9">Mediator complex subunit 1</fullName>
    </alternativeName>
</protein>
<keyword evidence="6 9" id="KW-0804">Transcription</keyword>